<reference evidence="2 3" key="1">
    <citation type="submission" date="2020-03" db="EMBL/GenBank/DDBJ databases">
        <title>Genomic Encyclopedia of Type Strains, Phase IV (KMG-IV): sequencing the most valuable type-strain genomes for metagenomic binning, comparative biology and taxonomic classification.</title>
        <authorList>
            <person name="Goeker M."/>
        </authorList>
    </citation>
    <scope>NUCLEOTIDE SEQUENCE [LARGE SCALE GENOMIC DNA]</scope>
    <source>
        <strain evidence="2 3">DSM 102865</strain>
    </source>
</reference>
<keyword evidence="3" id="KW-1185">Reference proteome</keyword>
<keyword evidence="1" id="KW-0812">Transmembrane</keyword>
<evidence type="ECO:0000256" key="1">
    <source>
        <dbReference type="SAM" id="Phobius"/>
    </source>
</evidence>
<gene>
    <name evidence="2" type="ORF">FHS68_003572</name>
</gene>
<evidence type="ECO:0000313" key="2">
    <source>
        <dbReference type="EMBL" id="NIJ54390.1"/>
    </source>
</evidence>
<dbReference type="Proteomes" id="UP001179181">
    <property type="component" value="Unassembled WGS sequence"/>
</dbReference>
<keyword evidence="1" id="KW-1133">Transmembrane helix</keyword>
<sequence>MTEQDIVKQCLIGIFKKNGYQKLDGLTQRDFDHVGNEIERFTGISISGSTIKRLLSGQFSRLPQIATLDAISKYSGFKNWQEYKSALKQGENDKLSENAFEDPKIEKIKKAKPENKTLKLALTGLIVTAIGILAFMQLSRRSAHFEKASFSMRKTTADNIPNTVIFQYNVDDVVADSFFIQQSWDSSKRVRIFKNNYTLTDIYFEPGYHIAKLIANDSVIKAIDVSIPTDRWFLFAKDNLSGMPQYITTSNAHSGVDFGITAKDLTDNKIDITKEKFYVSTFFPGKIDVSSDNFTLKTRVKIKEVRKNFCPYVALEIFTQRYPMFFTITPKGCVSEAMVQFGEKFISGKETDLASLGFDVKQWMDIELIVKNRHARITLNNKEIFTITYKNTSKLIAGLGFMSNGLCEIEFVELKGLDGKVVYRDGLTDEP</sequence>
<feature type="transmembrane region" description="Helical" evidence="1">
    <location>
        <begin position="117"/>
        <end position="138"/>
    </location>
</feature>
<evidence type="ECO:0000313" key="3">
    <source>
        <dbReference type="Proteomes" id="UP001179181"/>
    </source>
</evidence>
<accession>A0ABX0URP4</accession>
<dbReference type="RefSeq" id="WP_167272496.1">
    <property type="nucleotide sequence ID" value="NZ_JAASQJ010000003.1"/>
</dbReference>
<protein>
    <submittedName>
        <fullName evidence="2">Uncharacterized protein</fullName>
    </submittedName>
</protein>
<name>A0ABX0URP4_9BACT</name>
<proteinExistence type="predicted"/>
<dbReference type="EMBL" id="JAASQJ010000003">
    <property type="protein sequence ID" value="NIJ54390.1"/>
    <property type="molecule type" value="Genomic_DNA"/>
</dbReference>
<comment type="caution">
    <text evidence="2">The sequence shown here is derived from an EMBL/GenBank/DDBJ whole genome shotgun (WGS) entry which is preliminary data.</text>
</comment>
<keyword evidence="1" id="KW-0472">Membrane</keyword>
<organism evidence="2 3">
    <name type="scientific">Dyadobacter arcticus</name>
    <dbReference type="NCBI Taxonomy" id="1078754"/>
    <lineage>
        <taxon>Bacteria</taxon>
        <taxon>Pseudomonadati</taxon>
        <taxon>Bacteroidota</taxon>
        <taxon>Cytophagia</taxon>
        <taxon>Cytophagales</taxon>
        <taxon>Spirosomataceae</taxon>
        <taxon>Dyadobacter</taxon>
    </lineage>
</organism>